<reference evidence="2" key="1">
    <citation type="submission" date="2014-05" db="EMBL/GenBank/DDBJ databases">
        <authorList>
            <person name="Chronopoulou M."/>
        </authorList>
    </citation>
    <scope>NUCLEOTIDE SEQUENCE</scope>
    <source>
        <tissue evidence="2">Whole organism</tissue>
    </source>
</reference>
<dbReference type="EMBL" id="HACA01013641">
    <property type="protein sequence ID" value="CDW31002.1"/>
    <property type="molecule type" value="Transcribed_RNA"/>
</dbReference>
<feature type="transmembrane region" description="Helical" evidence="1">
    <location>
        <begin position="6"/>
        <end position="27"/>
    </location>
</feature>
<feature type="non-terminal residue" evidence="2">
    <location>
        <position position="1"/>
    </location>
</feature>
<keyword evidence="1" id="KW-0472">Membrane</keyword>
<name>A0A0K2TZ90_LEPSM</name>
<accession>A0A0K2TZ90</accession>
<dbReference type="AlphaFoldDB" id="A0A0K2TZ90"/>
<proteinExistence type="predicted"/>
<protein>
    <submittedName>
        <fullName evidence="2">Uncharacterized protein</fullName>
    </submittedName>
</protein>
<evidence type="ECO:0000313" key="2">
    <source>
        <dbReference type="EMBL" id="CDW31002.1"/>
    </source>
</evidence>
<organism evidence="2">
    <name type="scientific">Lepeophtheirus salmonis</name>
    <name type="common">Salmon louse</name>
    <name type="synonym">Caligus salmonis</name>
    <dbReference type="NCBI Taxonomy" id="72036"/>
    <lineage>
        <taxon>Eukaryota</taxon>
        <taxon>Metazoa</taxon>
        <taxon>Ecdysozoa</taxon>
        <taxon>Arthropoda</taxon>
        <taxon>Crustacea</taxon>
        <taxon>Multicrustacea</taxon>
        <taxon>Hexanauplia</taxon>
        <taxon>Copepoda</taxon>
        <taxon>Siphonostomatoida</taxon>
        <taxon>Caligidae</taxon>
        <taxon>Lepeophtheirus</taxon>
    </lineage>
</organism>
<evidence type="ECO:0000256" key="1">
    <source>
        <dbReference type="SAM" id="Phobius"/>
    </source>
</evidence>
<keyword evidence="1" id="KW-0812">Transmembrane</keyword>
<keyword evidence="1" id="KW-1133">Transmembrane helix</keyword>
<sequence>QGWFEMCNLCLLIMLYNFLHVVFSSLIHGDKYHQLSLSLSLMSLLNCKELVLLKVHGNTRLMEIQG</sequence>